<dbReference type="Pfam" id="PF02706">
    <property type="entry name" value="Wzz"/>
    <property type="match status" value="1"/>
</dbReference>
<dbReference type="AlphaFoldDB" id="A0AAQ3L8R8"/>
<evidence type="ECO:0000256" key="2">
    <source>
        <dbReference type="ARBA" id="ARBA00008883"/>
    </source>
</evidence>
<dbReference type="Pfam" id="PF13614">
    <property type="entry name" value="AAA_31"/>
    <property type="match status" value="1"/>
</dbReference>
<keyword evidence="8" id="KW-0418">Kinase</keyword>
<feature type="transmembrane region" description="Helical" evidence="16">
    <location>
        <begin position="430"/>
        <end position="452"/>
    </location>
</feature>
<reference evidence="19 20" key="1">
    <citation type="submission" date="2023-10" db="EMBL/GenBank/DDBJ databases">
        <title>Rubellicoccus peritrichatus gen. nov., sp. nov., isolated from an algae of coral reef tank.</title>
        <authorList>
            <person name="Luo J."/>
        </authorList>
    </citation>
    <scope>NUCLEOTIDE SEQUENCE [LARGE SCALE GENOMIC DNA]</scope>
    <source>
        <strain evidence="19 20">CR14</strain>
    </source>
</reference>
<dbReference type="CDD" id="cd05387">
    <property type="entry name" value="BY-kinase"/>
    <property type="match status" value="1"/>
</dbReference>
<evidence type="ECO:0000259" key="17">
    <source>
        <dbReference type="Pfam" id="PF02706"/>
    </source>
</evidence>
<feature type="coiled-coil region" evidence="14">
    <location>
        <begin position="155"/>
        <end position="219"/>
    </location>
</feature>
<dbReference type="GO" id="GO:0005886">
    <property type="term" value="C:plasma membrane"/>
    <property type="evidence" value="ECO:0007669"/>
    <property type="project" value="UniProtKB-SubCell"/>
</dbReference>
<evidence type="ECO:0000256" key="1">
    <source>
        <dbReference type="ARBA" id="ARBA00004429"/>
    </source>
</evidence>
<evidence type="ECO:0000256" key="11">
    <source>
        <dbReference type="ARBA" id="ARBA00023136"/>
    </source>
</evidence>
<keyword evidence="3" id="KW-1003">Cell membrane</keyword>
<sequence length="747" mass="84563">MDLLYILLNNWWIIAICVAITGISAVAYLFWVKPIYRATARVEIFRESRIDTRTKISYYEHLERTLQRQSLLMRSDDLHKELRNKLSEKWSPIVGNKNIAPAFGINEVRESRGTMVDIDVDSINPQYALAYLESMLTSYKAFREQELREVNDNAVTGLRSEEQRVLQDLEEAKTELEEFENDNQVLMVQEREQMDAAFLNQLMARLKAIRMERTILENQHEEILNADAVTIREALEMTRQTQQRSSVTSVPSNSSKTNNSANDSSSSNWVNAESVVAADSGDIAAVIDWEQQEEQLADMENAYKQKLEVFLPTHPEMIAMKAKIDGLTLNLQRKADVALKRFHARFQALKMQEEGIEEALSDFNQEHSLSAERRNRYHQLKSRVSHLQKKYNLVYSRLLENSSTPDSFFMRVIKPAHVIGKPISPQKAKILIVALGFGFALGGGIILLRVLLKPEELRVDILEADLHIPCVATIPNWEEVLKPANYNPEFDIFVVKRGVNQAATEIYRGFRHKLDSFSSKREKVCLAVTSPKRGDGKTFNTLNLAVPYAWDGRKVLVIDGDFRRARLTNVVLGERPEKGFTDCLLNPSIKPIDRVQPIANSGIDILPAGKFDETVPEKTKTQLMQSFIAELHQHYDIILIDTAPVNIIVETVQICRAVDGVILFSDANGSRVELRHAMRDLQGIKILGFCLNGVTRERVGAAYGNYGGYASYGSDEAYLAGNEEAAMGLKKSGRTTRAPWSKKTLQS</sequence>
<dbReference type="InterPro" id="IPR003856">
    <property type="entry name" value="LPS_length_determ_N"/>
</dbReference>
<dbReference type="RefSeq" id="WP_317833904.1">
    <property type="nucleotide sequence ID" value="NZ_CP136920.1"/>
</dbReference>
<dbReference type="SUPFAM" id="SSF52540">
    <property type="entry name" value="P-loop containing nucleoside triphosphate hydrolases"/>
    <property type="match status" value="1"/>
</dbReference>
<dbReference type="InterPro" id="IPR025669">
    <property type="entry name" value="AAA_dom"/>
</dbReference>
<keyword evidence="5" id="KW-0808">Transferase</keyword>
<evidence type="ECO:0000256" key="3">
    <source>
        <dbReference type="ARBA" id="ARBA00022475"/>
    </source>
</evidence>
<evidence type="ECO:0000256" key="10">
    <source>
        <dbReference type="ARBA" id="ARBA00022989"/>
    </source>
</evidence>
<evidence type="ECO:0000256" key="13">
    <source>
        <dbReference type="ARBA" id="ARBA00053015"/>
    </source>
</evidence>
<keyword evidence="11 16" id="KW-0472">Membrane</keyword>
<dbReference type="InterPro" id="IPR027417">
    <property type="entry name" value="P-loop_NTPase"/>
</dbReference>
<dbReference type="PANTHER" id="PTHR32309:SF31">
    <property type="entry name" value="CAPSULAR EXOPOLYSACCHARIDE FAMILY"/>
    <property type="match status" value="1"/>
</dbReference>
<protein>
    <submittedName>
        <fullName evidence="19">AAA family ATPase</fullName>
    </submittedName>
</protein>
<keyword evidence="14" id="KW-0175">Coiled coil</keyword>
<evidence type="ECO:0000313" key="20">
    <source>
        <dbReference type="Proteomes" id="UP001304300"/>
    </source>
</evidence>
<keyword evidence="10 16" id="KW-1133">Transmembrane helix</keyword>
<keyword evidence="4" id="KW-0997">Cell inner membrane</keyword>
<dbReference type="Proteomes" id="UP001304300">
    <property type="component" value="Chromosome"/>
</dbReference>
<feature type="domain" description="AAA" evidence="18">
    <location>
        <begin position="526"/>
        <end position="662"/>
    </location>
</feature>
<dbReference type="PANTHER" id="PTHR32309">
    <property type="entry name" value="TYROSINE-PROTEIN KINASE"/>
    <property type="match status" value="1"/>
</dbReference>
<dbReference type="InterPro" id="IPR050445">
    <property type="entry name" value="Bact_polysacc_biosynth/exp"/>
</dbReference>
<proteinExistence type="inferred from homology"/>
<evidence type="ECO:0000256" key="8">
    <source>
        <dbReference type="ARBA" id="ARBA00022777"/>
    </source>
</evidence>
<feature type="domain" description="Polysaccharide chain length determinant N-terminal" evidence="17">
    <location>
        <begin position="2"/>
        <end position="82"/>
    </location>
</feature>
<keyword evidence="6 16" id="KW-0812">Transmembrane</keyword>
<keyword evidence="20" id="KW-1185">Reference proteome</keyword>
<keyword evidence="12" id="KW-0829">Tyrosine-protein kinase</keyword>
<evidence type="ECO:0000256" key="6">
    <source>
        <dbReference type="ARBA" id="ARBA00022692"/>
    </source>
</evidence>
<evidence type="ECO:0000256" key="15">
    <source>
        <dbReference type="SAM" id="MobiDB-lite"/>
    </source>
</evidence>
<evidence type="ECO:0000256" key="4">
    <source>
        <dbReference type="ARBA" id="ARBA00022519"/>
    </source>
</evidence>
<evidence type="ECO:0000256" key="7">
    <source>
        <dbReference type="ARBA" id="ARBA00022741"/>
    </source>
</evidence>
<feature type="transmembrane region" description="Helical" evidence="16">
    <location>
        <begin position="12"/>
        <end position="31"/>
    </location>
</feature>
<keyword evidence="7" id="KW-0547">Nucleotide-binding</keyword>
<evidence type="ECO:0000259" key="18">
    <source>
        <dbReference type="Pfam" id="PF13614"/>
    </source>
</evidence>
<evidence type="ECO:0000313" key="19">
    <source>
        <dbReference type="EMBL" id="WOO41420.1"/>
    </source>
</evidence>
<comment type="subcellular location">
    <subcellularLocation>
        <location evidence="1">Cell inner membrane</location>
        <topology evidence="1">Multi-pass membrane protein</topology>
    </subcellularLocation>
</comment>
<comment type="catalytic activity">
    <reaction evidence="13">
        <text>L-tyrosyl-[protein] + ATP = O-phospho-L-tyrosyl-[protein] + ADP + H(+)</text>
        <dbReference type="Rhea" id="RHEA:10596"/>
        <dbReference type="Rhea" id="RHEA-COMP:10136"/>
        <dbReference type="Rhea" id="RHEA-COMP:20101"/>
        <dbReference type="ChEBI" id="CHEBI:15378"/>
        <dbReference type="ChEBI" id="CHEBI:30616"/>
        <dbReference type="ChEBI" id="CHEBI:46858"/>
        <dbReference type="ChEBI" id="CHEBI:61978"/>
        <dbReference type="ChEBI" id="CHEBI:456216"/>
    </reaction>
</comment>
<comment type="similarity">
    <text evidence="2">Belongs to the etk/wzc family.</text>
</comment>
<evidence type="ECO:0000256" key="12">
    <source>
        <dbReference type="ARBA" id="ARBA00023137"/>
    </source>
</evidence>
<evidence type="ECO:0000256" key="14">
    <source>
        <dbReference type="SAM" id="Coils"/>
    </source>
</evidence>
<feature type="compositionally biased region" description="Low complexity" evidence="15">
    <location>
        <begin position="245"/>
        <end position="268"/>
    </location>
</feature>
<dbReference type="EMBL" id="CP136920">
    <property type="protein sequence ID" value="WOO41420.1"/>
    <property type="molecule type" value="Genomic_DNA"/>
</dbReference>
<gene>
    <name evidence="19" type="ORF">RZN69_22600</name>
</gene>
<feature type="region of interest" description="Disordered" evidence="15">
    <location>
        <begin position="238"/>
        <end position="268"/>
    </location>
</feature>
<dbReference type="InterPro" id="IPR005702">
    <property type="entry name" value="Wzc-like_C"/>
</dbReference>
<dbReference type="Gene3D" id="3.40.50.300">
    <property type="entry name" value="P-loop containing nucleotide triphosphate hydrolases"/>
    <property type="match status" value="1"/>
</dbReference>
<evidence type="ECO:0000256" key="9">
    <source>
        <dbReference type="ARBA" id="ARBA00022840"/>
    </source>
</evidence>
<evidence type="ECO:0000256" key="5">
    <source>
        <dbReference type="ARBA" id="ARBA00022679"/>
    </source>
</evidence>
<name>A0AAQ3L8R8_9BACT</name>
<evidence type="ECO:0000256" key="16">
    <source>
        <dbReference type="SAM" id="Phobius"/>
    </source>
</evidence>
<keyword evidence="9" id="KW-0067">ATP-binding</keyword>
<accession>A0AAQ3L8R8</accession>
<organism evidence="19 20">
    <name type="scientific">Rubellicoccus peritrichatus</name>
    <dbReference type="NCBI Taxonomy" id="3080537"/>
    <lineage>
        <taxon>Bacteria</taxon>
        <taxon>Pseudomonadati</taxon>
        <taxon>Verrucomicrobiota</taxon>
        <taxon>Opitutia</taxon>
        <taxon>Puniceicoccales</taxon>
        <taxon>Cerasicoccaceae</taxon>
        <taxon>Rubellicoccus</taxon>
    </lineage>
</organism>